<proteinExistence type="predicted"/>
<dbReference type="AlphaFoldDB" id="A0ABD1YBQ2"/>
<reference evidence="1 2" key="1">
    <citation type="submission" date="2024-09" db="EMBL/GenBank/DDBJ databases">
        <title>Chromosome-scale assembly of Riccia fluitans.</title>
        <authorList>
            <person name="Paukszto L."/>
            <person name="Sawicki J."/>
            <person name="Karawczyk K."/>
            <person name="Piernik-Szablinska J."/>
            <person name="Szczecinska M."/>
            <person name="Mazdziarz M."/>
        </authorList>
    </citation>
    <scope>NUCLEOTIDE SEQUENCE [LARGE SCALE GENOMIC DNA]</scope>
    <source>
        <strain evidence="1">Rf_01</strain>
        <tissue evidence="1">Aerial parts of the thallus</tissue>
    </source>
</reference>
<dbReference type="Proteomes" id="UP001605036">
    <property type="component" value="Unassembled WGS sequence"/>
</dbReference>
<name>A0ABD1YBQ2_9MARC</name>
<sequence length="178" mass="19579">MGWVSMWTIYPPGSIADGAVPPGAGSYVALNHSPRGVTLSRLHSHADGTCAHTATSAIHSGLTFIACYCRQEKRPQVIYLVHQNVNLTFMGYSLLHFLFSRGGSPKGTKSSHPYLLKGSRSNHFPPQIPFPYRLVAGPSTHSLHAAWYTDLSFADVDLANRDHWFLHVDPTICLCSSF</sequence>
<dbReference type="EMBL" id="JBHFFA010000005">
    <property type="protein sequence ID" value="KAL2624177.1"/>
    <property type="molecule type" value="Genomic_DNA"/>
</dbReference>
<evidence type="ECO:0000313" key="1">
    <source>
        <dbReference type="EMBL" id="KAL2624177.1"/>
    </source>
</evidence>
<keyword evidence="2" id="KW-1185">Reference proteome</keyword>
<evidence type="ECO:0000313" key="2">
    <source>
        <dbReference type="Proteomes" id="UP001605036"/>
    </source>
</evidence>
<protein>
    <submittedName>
        <fullName evidence="1">Uncharacterized protein</fullName>
    </submittedName>
</protein>
<accession>A0ABD1YBQ2</accession>
<gene>
    <name evidence="1" type="ORF">R1flu_008422</name>
</gene>
<comment type="caution">
    <text evidence="1">The sequence shown here is derived from an EMBL/GenBank/DDBJ whole genome shotgun (WGS) entry which is preliminary data.</text>
</comment>
<organism evidence="1 2">
    <name type="scientific">Riccia fluitans</name>
    <dbReference type="NCBI Taxonomy" id="41844"/>
    <lineage>
        <taxon>Eukaryota</taxon>
        <taxon>Viridiplantae</taxon>
        <taxon>Streptophyta</taxon>
        <taxon>Embryophyta</taxon>
        <taxon>Marchantiophyta</taxon>
        <taxon>Marchantiopsida</taxon>
        <taxon>Marchantiidae</taxon>
        <taxon>Marchantiales</taxon>
        <taxon>Ricciaceae</taxon>
        <taxon>Riccia</taxon>
    </lineage>
</organism>